<reference evidence="2 3" key="1">
    <citation type="submission" date="2018-10" db="EMBL/GenBank/DDBJ databases">
        <authorList>
            <person name="Ekblom R."/>
            <person name="Jareborg N."/>
        </authorList>
    </citation>
    <scope>NUCLEOTIDE SEQUENCE [LARGE SCALE GENOMIC DNA]</scope>
    <source>
        <tissue evidence="2">Muscle</tissue>
    </source>
</reference>
<evidence type="ECO:0000313" key="2">
    <source>
        <dbReference type="EMBL" id="VCX39751.1"/>
    </source>
</evidence>
<evidence type="ECO:0000313" key="3">
    <source>
        <dbReference type="Proteomes" id="UP000269945"/>
    </source>
</evidence>
<dbReference type="EMBL" id="CYRY02044696">
    <property type="protein sequence ID" value="VCX39751.1"/>
    <property type="molecule type" value="Genomic_DNA"/>
</dbReference>
<protein>
    <submittedName>
        <fullName evidence="2">Uncharacterized protein</fullName>
    </submittedName>
</protein>
<dbReference type="AlphaFoldDB" id="A0A9X9M9A4"/>
<gene>
    <name evidence="2" type="ORF">BN2614_LOCUS1</name>
</gene>
<dbReference type="PANTHER" id="PTHR36866:SF1">
    <property type="entry name" value="GENE 1043-RELATED"/>
    <property type="match status" value="1"/>
</dbReference>
<proteinExistence type="predicted"/>
<dbReference type="Pfam" id="PF15030">
    <property type="entry name" value="DUF4527"/>
    <property type="match status" value="1"/>
</dbReference>
<dbReference type="Gene3D" id="1.10.287.1490">
    <property type="match status" value="1"/>
</dbReference>
<comment type="caution">
    <text evidence="2">The sequence shown here is derived from an EMBL/GenBank/DDBJ whole genome shotgun (WGS) entry which is preliminary data.</text>
</comment>
<dbReference type="Proteomes" id="UP000269945">
    <property type="component" value="Unassembled WGS sequence"/>
</dbReference>
<keyword evidence="1" id="KW-0175">Coiled coil</keyword>
<feature type="coiled-coil region" evidence="1">
    <location>
        <begin position="471"/>
        <end position="505"/>
    </location>
</feature>
<dbReference type="PANTHER" id="PTHR36866">
    <property type="entry name" value="CHROMOSOME 4 OPEN READING FRAME 50"/>
    <property type="match status" value="1"/>
</dbReference>
<sequence length="707" mass="77748">MEACFQQLSILELGGGGRWPQASMLAGESTNSAWKWPSCQGKPSSQQALGNQGLDVCLAREVKPGEASEEVRPGEVEALGTSTVLPETVPDLDDVRLGPEWPSEQGWNWPPRALERQKRRFQQLIAGLKKERSQILHDNAELWGDRERFRRKMKVLEKERDRNGTKITTLQQENSMLLGDISHLKGELDQCWQVISDLEDCNGKSYGKISELEEENEKLKRQAAQLQKAMWESLRKSKGVMECVTLGNQELKALISELRVGYKELMKGIVLGIEDTVRAFSGENAHLLRRIHVLETEVALGASTAVGRVVKADEGPWGGSKMQGDKGTAVEKGVQVTQLSGQLTAGAHGPPMEEKSGPAGRCMGLSLGMENSRYNANSAVSSLVWGSAEVSSVPQGHIHGAGVKEAHSEEEKERPWCCADPAQALTALNNGPQLRDPEADPPTEDLRVRVGQLQHRVLTLQCQLRDQTSAHHQLQAALREAAHLRDQLQGELNELQKKQQEANFAVAPLKAKLASLVQKCWERNRLIMHLLRELRRHGLEDQLLSEMAQSMVDDVALAEYAATFPASGLPETSHQPDVEPEKAAAVRAQKYHLNPKMDSVLLQRPLHSESCPVPKAEWPAQMARLDSLKLPLPSGQTPAPGVCPAAAPAEPALLSQRLREEGGPVPQADGLPPPSELLSPARILAFHKELRQSICSNSQVHKSPLEL</sequence>
<evidence type="ECO:0000256" key="1">
    <source>
        <dbReference type="SAM" id="Coils"/>
    </source>
</evidence>
<accession>A0A9X9M9A4</accession>
<keyword evidence="3" id="KW-1185">Reference proteome</keyword>
<feature type="coiled-coil region" evidence="1">
    <location>
        <begin position="202"/>
        <end position="236"/>
    </location>
</feature>
<organism evidence="2 3">
    <name type="scientific">Gulo gulo</name>
    <name type="common">Wolverine</name>
    <name type="synonym">Gluton</name>
    <dbReference type="NCBI Taxonomy" id="48420"/>
    <lineage>
        <taxon>Eukaryota</taxon>
        <taxon>Metazoa</taxon>
        <taxon>Chordata</taxon>
        <taxon>Craniata</taxon>
        <taxon>Vertebrata</taxon>
        <taxon>Euteleostomi</taxon>
        <taxon>Mammalia</taxon>
        <taxon>Eutheria</taxon>
        <taxon>Laurasiatheria</taxon>
        <taxon>Carnivora</taxon>
        <taxon>Caniformia</taxon>
        <taxon>Musteloidea</taxon>
        <taxon>Mustelidae</taxon>
        <taxon>Guloninae</taxon>
        <taxon>Gulo</taxon>
    </lineage>
</organism>
<name>A0A9X9M9A4_GULGU</name>
<dbReference type="InterPro" id="IPR032771">
    <property type="entry name" value="DUF4527"/>
</dbReference>